<sequence>MNMEPSSLMAAPHCVRSGALDALRMSEPAAKAARVRALHHALLAGQAAIAPTLDLDEPADLPG</sequence>
<comment type="caution">
    <text evidence="1">The sequence shown here is derived from an EMBL/GenBank/DDBJ whole genome shotgun (WGS) entry which is preliminary data.</text>
</comment>
<reference evidence="1 2" key="1">
    <citation type="submission" date="2019-09" db="EMBL/GenBank/DDBJ databases">
        <title>Draft genome sequences of 48 bacterial type strains from the CCUG.</title>
        <authorList>
            <person name="Tunovic T."/>
            <person name="Pineiro-Iglesias B."/>
            <person name="Unosson C."/>
            <person name="Inganas E."/>
            <person name="Ohlen M."/>
            <person name="Cardew S."/>
            <person name="Jensie-Markopoulos S."/>
            <person name="Salva-Serra F."/>
            <person name="Jaen-Luchoro D."/>
            <person name="Karlsson R."/>
            <person name="Svensson-Stadler L."/>
            <person name="Chun J."/>
            <person name="Moore E."/>
        </authorList>
    </citation>
    <scope>NUCLEOTIDE SEQUENCE [LARGE SCALE GENOMIC DNA]</scope>
    <source>
        <strain evidence="1 2">CCUG 65687</strain>
    </source>
</reference>
<proteinExistence type="predicted"/>
<accession>A0A6L3NE50</accession>
<organism evidence="1 2">
    <name type="scientific">Burkholderia territorii</name>
    <dbReference type="NCBI Taxonomy" id="1503055"/>
    <lineage>
        <taxon>Bacteria</taxon>
        <taxon>Pseudomonadati</taxon>
        <taxon>Pseudomonadota</taxon>
        <taxon>Betaproteobacteria</taxon>
        <taxon>Burkholderiales</taxon>
        <taxon>Burkholderiaceae</taxon>
        <taxon>Burkholderia</taxon>
        <taxon>Burkholderia cepacia complex</taxon>
    </lineage>
</organism>
<protein>
    <submittedName>
        <fullName evidence="1">DUF455 domain-containing protein</fullName>
    </submittedName>
</protein>
<dbReference type="EMBL" id="VZOL01000267">
    <property type="protein sequence ID" value="KAB0667042.1"/>
    <property type="molecule type" value="Genomic_DNA"/>
</dbReference>
<gene>
    <name evidence="1" type="ORF">F7R13_18785</name>
</gene>
<evidence type="ECO:0000313" key="1">
    <source>
        <dbReference type="EMBL" id="KAB0667042.1"/>
    </source>
</evidence>
<dbReference type="AlphaFoldDB" id="A0A6L3NE50"/>
<feature type="non-terminal residue" evidence="1">
    <location>
        <position position="63"/>
    </location>
</feature>
<evidence type="ECO:0000313" key="2">
    <source>
        <dbReference type="Proteomes" id="UP000473571"/>
    </source>
</evidence>
<name>A0A6L3NE50_9BURK</name>
<dbReference type="Proteomes" id="UP000473571">
    <property type="component" value="Unassembled WGS sequence"/>
</dbReference>